<name>A0A445FUH6_GLYSO</name>
<gene>
    <name evidence="1" type="ORF">D0Y65_048861</name>
</gene>
<dbReference type="PANTHER" id="PTHR47074:SF48">
    <property type="entry name" value="POLYNUCLEOTIDYL TRANSFERASE, RIBONUCLEASE H-LIKE SUPERFAMILY PROTEIN"/>
    <property type="match status" value="1"/>
</dbReference>
<proteinExistence type="predicted"/>
<comment type="caution">
    <text evidence="1">The sequence shown here is derived from an EMBL/GenBank/DDBJ whole genome shotgun (WGS) entry which is preliminary data.</text>
</comment>
<dbReference type="Proteomes" id="UP000289340">
    <property type="component" value="Chromosome 18"/>
</dbReference>
<keyword evidence="2" id="KW-1185">Reference proteome</keyword>
<evidence type="ECO:0000313" key="2">
    <source>
        <dbReference type="Proteomes" id="UP000289340"/>
    </source>
</evidence>
<protein>
    <recommendedName>
        <fullName evidence="3">RNase H type-1 domain-containing protein</fullName>
    </recommendedName>
</protein>
<dbReference type="PANTHER" id="PTHR47074">
    <property type="entry name" value="BNAC02G40300D PROTEIN"/>
    <property type="match status" value="1"/>
</dbReference>
<evidence type="ECO:0008006" key="3">
    <source>
        <dbReference type="Google" id="ProtNLM"/>
    </source>
</evidence>
<sequence length="103" mass="11687">MLLCNEALLLGWLAAKEFKHKSYQQQMKASQIKWTKPHQGFLKCNVDASFDNSGNYTSYGLGIRDDIGGFMMEKTELSVSCIPVLEEKALGLLKALKWGWSWI</sequence>
<accession>A0A445FUH6</accession>
<organism evidence="1 2">
    <name type="scientific">Glycine soja</name>
    <name type="common">Wild soybean</name>
    <dbReference type="NCBI Taxonomy" id="3848"/>
    <lineage>
        <taxon>Eukaryota</taxon>
        <taxon>Viridiplantae</taxon>
        <taxon>Streptophyta</taxon>
        <taxon>Embryophyta</taxon>
        <taxon>Tracheophyta</taxon>
        <taxon>Spermatophyta</taxon>
        <taxon>Magnoliopsida</taxon>
        <taxon>eudicotyledons</taxon>
        <taxon>Gunneridae</taxon>
        <taxon>Pentapetalae</taxon>
        <taxon>rosids</taxon>
        <taxon>fabids</taxon>
        <taxon>Fabales</taxon>
        <taxon>Fabaceae</taxon>
        <taxon>Papilionoideae</taxon>
        <taxon>50 kb inversion clade</taxon>
        <taxon>NPAAA clade</taxon>
        <taxon>indigoferoid/millettioid clade</taxon>
        <taxon>Phaseoleae</taxon>
        <taxon>Glycine</taxon>
        <taxon>Glycine subgen. Soja</taxon>
    </lineage>
</organism>
<reference evidence="1 2" key="1">
    <citation type="submission" date="2018-09" db="EMBL/GenBank/DDBJ databases">
        <title>A high-quality reference genome of wild soybean provides a powerful tool to mine soybean genomes.</title>
        <authorList>
            <person name="Xie M."/>
            <person name="Chung C.Y.L."/>
            <person name="Li M.-W."/>
            <person name="Wong F.-L."/>
            <person name="Chan T.-F."/>
            <person name="Lam H.-M."/>
        </authorList>
    </citation>
    <scope>NUCLEOTIDE SEQUENCE [LARGE SCALE GENOMIC DNA]</scope>
    <source>
        <strain evidence="2">cv. W05</strain>
        <tissue evidence="1">Hypocotyl of etiolated seedlings</tissue>
    </source>
</reference>
<dbReference type="InterPro" id="IPR052929">
    <property type="entry name" value="RNase_H-like_EbsB-rel"/>
</dbReference>
<evidence type="ECO:0000313" key="1">
    <source>
        <dbReference type="EMBL" id="RZB52559.1"/>
    </source>
</evidence>
<dbReference type="AlphaFoldDB" id="A0A445FUH6"/>
<dbReference type="EMBL" id="QZWG01000018">
    <property type="protein sequence ID" value="RZB52559.1"/>
    <property type="molecule type" value="Genomic_DNA"/>
</dbReference>